<accession>A0A4R3MTK2</accession>
<sequence>MYYPHLQEYDKRFNVYYGGGGSGKSHFVVQKMIYKYLKYPNRKCLVVRKIGSTLRESIYALFKSVISDWELYEQVEFRETVLSITFPNGSQFIFKPLDDPEKIKSITNIDDIVIEEATELTQEDFSQLNLRLRSKNPYNQIHLMYNPVSKSNWVYDYWHCRELDPKTTMLLHTTYKDNRFLPDDYIQTLEKMKETDYTYYKIYALGEFATLDKLIFTNWKIDDFDYLQLIRENPNIKALFGIDFGYTNDASALVCVLADEENKKLYIFDEFQQRGMLNNQLADTIINMGYGKEVIIGDSSEPKSIEEIRSYGVPRIRGAKKGNDSILNGIQFLQQFEIIVHSKCVHIAEELQNYTWQKDKNGIYFNKPIDKYNHGIDALRYAVEEIRGESRKIKLLNRALLGL</sequence>
<dbReference type="Gene3D" id="3.40.50.300">
    <property type="entry name" value="P-loop containing nucleotide triphosphate hydrolases"/>
    <property type="match status" value="1"/>
</dbReference>
<dbReference type="InterPro" id="IPR006437">
    <property type="entry name" value="Phage_terminase_lsu"/>
</dbReference>
<dbReference type="Pfam" id="PF04466">
    <property type="entry name" value="Terminase_3"/>
    <property type="match status" value="1"/>
</dbReference>
<comment type="caution">
    <text evidence="3">The sequence shown here is derived from an EMBL/GenBank/DDBJ whole genome shotgun (WGS) entry which is preliminary data.</text>
</comment>
<dbReference type="RefSeq" id="WP_243115057.1">
    <property type="nucleotide sequence ID" value="NZ_SMAL01000002.1"/>
</dbReference>
<evidence type="ECO:0000313" key="3">
    <source>
        <dbReference type="EMBL" id="TCT16394.1"/>
    </source>
</evidence>
<name>A0A4R3MTK2_9FIRM</name>
<keyword evidence="4" id="KW-1185">Reference proteome</keyword>
<dbReference type="AlphaFoldDB" id="A0A4R3MTK2"/>
<dbReference type="EMBL" id="SMAL01000002">
    <property type="protein sequence ID" value="TCT16394.1"/>
    <property type="molecule type" value="Genomic_DNA"/>
</dbReference>
<gene>
    <name evidence="3" type="ORF">EDC18_102413</name>
</gene>
<dbReference type="Gene3D" id="3.30.420.280">
    <property type="match status" value="1"/>
</dbReference>
<proteinExistence type="predicted"/>
<dbReference type="PANTHER" id="PTHR39184:SF1">
    <property type="entry name" value="PBSX PHAGE TERMINASE LARGE SUBUNIT"/>
    <property type="match status" value="1"/>
</dbReference>
<feature type="domain" description="Phage terminase large subunit C-terminal" evidence="2">
    <location>
        <begin position="243"/>
        <end position="384"/>
    </location>
</feature>
<feature type="domain" description="Phage terminase large subunit N-terminal" evidence="1">
    <location>
        <begin position="11"/>
        <end position="207"/>
    </location>
</feature>
<dbReference type="Pfam" id="PF17288">
    <property type="entry name" value="Terminase_3C"/>
    <property type="match status" value="1"/>
</dbReference>
<dbReference type="Proteomes" id="UP000294902">
    <property type="component" value="Unassembled WGS sequence"/>
</dbReference>
<dbReference type="InterPro" id="IPR035413">
    <property type="entry name" value="Terminase_L_C"/>
</dbReference>
<dbReference type="InterPro" id="IPR052380">
    <property type="entry name" value="Viral_DNA_packaging_terminase"/>
</dbReference>
<evidence type="ECO:0000259" key="2">
    <source>
        <dbReference type="Pfam" id="PF17288"/>
    </source>
</evidence>
<evidence type="ECO:0000259" key="1">
    <source>
        <dbReference type="Pfam" id="PF04466"/>
    </source>
</evidence>
<protein>
    <submittedName>
        <fullName evidence="3">Phage terminase large subunit</fullName>
    </submittedName>
</protein>
<reference evidence="3 4" key="1">
    <citation type="submission" date="2019-03" db="EMBL/GenBank/DDBJ databases">
        <title>Genomic Encyclopedia of Type Strains, Phase IV (KMG-IV): sequencing the most valuable type-strain genomes for metagenomic binning, comparative biology and taxonomic classification.</title>
        <authorList>
            <person name="Goeker M."/>
        </authorList>
    </citation>
    <scope>NUCLEOTIDE SEQUENCE [LARGE SCALE GENOMIC DNA]</scope>
    <source>
        <strain evidence="3 4">DSM 24629</strain>
    </source>
</reference>
<dbReference type="PANTHER" id="PTHR39184">
    <property type="match status" value="1"/>
</dbReference>
<organism evidence="3 4">
    <name type="scientific">Natranaerovirga pectinivora</name>
    <dbReference type="NCBI Taxonomy" id="682400"/>
    <lineage>
        <taxon>Bacteria</taxon>
        <taxon>Bacillati</taxon>
        <taxon>Bacillota</taxon>
        <taxon>Clostridia</taxon>
        <taxon>Lachnospirales</taxon>
        <taxon>Natranaerovirgaceae</taxon>
        <taxon>Natranaerovirga</taxon>
    </lineage>
</organism>
<dbReference type="InterPro" id="IPR027417">
    <property type="entry name" value="P-loop_NTPase"/>
</dbReference>
<evidence type="ECO:0000313" key="4">
    <source>
        <dbReference type="Proteomes" id="UP000294902"/>
    </source>
</evidence>
<dbReference type="NCBIfam" id="TIGR01547">
    <property type="entry name" value="phage_term_2"/>
    <property type="match status" value="1"/>
</dbReference>
<dbReference type="InterPro" id="IPR035412">
    <property type="entry name" value="Terminase_L_N"/>
</dbReference>